<dbReference type="InterPro" id="IPR011990">
    <property type="entry name" value="TPR-like_helical_dom_sf"/>
</dbReference>
<feature type="repeat" description="PPR" evidence="4">
    <location>
        <begin position="149"/>
        <end position="179"/>
    </location>
</feature>
<evidence type="ECO:0008006" key="7">
    <source>
        <dbReference type="Google" id="ProtNLM"/>
    </source>
</evidence>
<name>A0A6V7P6U0_ANACO</name>
<sequence>MGITIPSRLILANKETTLPLYMDIEFGPLFQQSDQNTLIHFSLSSFCFFRSFFFLFASSPTPCPPPRLLPPPPPPGPLSLLLLDSLCDRRLVVDAESLFLRLPSPLLPSPFPPDTKVYNLLLRSWLKVHRWRRCRELWLDMDRNRVPKDLHSYSVYMDALSKSGKPWNAVRLFKEMSRKFAPDAVAYNTAIHALGSLSTPACPPAVVAGEALVAGSAVAARGRVSGRAAATREFSLRVRTERGPLGMRLRTRSRAASGEWEPGEGARRGRTS</sequence>
<dbReference type="InterPro" id="IPR002885">
    <property type="entry name" value="PPR_rpt"/>
</dbReference>
<dbReference type="Pfam" id="PF01535">
    <property type="entry name" value="PPR"/>
    <property type="match status" value="1"/>
</dbReference>
<organism evidence="6">
    <name type="scientific">Ananas comosus var. bracteatus</name>
    <name type="common">red pineapple</name>
    <dbReference type="NCBI Taxonomy" id="296719"/>
    <lineage>
        <taxon>Eukaryota</taxon>
        <taxon>Viridiplantae</taxon>
        <taxon>Streptophyta</taxon>
        <taxon>Embryophyta</taxon>
        <taxon>Tracheophyta</taxon>
        <taxon>Spermatophyta</taxon>
        <taxon>Magnoliopsida</taxon>
        <taxon>Liliopsida</taxon>
        <taxon>Poales</taxon>
        <taxon>Bromeliaceae</taxon>
        <taxon>Bromelioideae</taxon>
        <taxon>Ananas</taxon>
    </lineage>
</organism>
<dbReference type="PROSITE" id="PS51375">
    <property type="entry name" value="PPR"/>
    <property type="match status" value="1"/>
</dbReference>
<feature type="region of interest" description="Disordered" evidence="5">
    <location>
        <begin position="248"/>
        <end position="272"/>
    </location>
</feature>
<keyword evidence="2" id="KW-0677">Repeat</keyword>
<comment type="similarity">
    <text evidence="1">Belongs to the PPR family. P subfamily.</text>
</comment>
<dbReference type="PANTHER" id="PTHR47447">
    <property type="entry name" value="OS03G0856100 PROTEIN"/>
    <property type="match status" value="1"/>
</dbReference>
<evidence type="ECO:0000256" key="2">
    <source>
        <dbReference type="ARBA" id="ARBA00022737"/>
    </source>
</evidence>
<dbReference type="EMBL" id="LR862145">
    <property type="protein sequence ID" value="CAD1826394.1"/>
    <property type="molecule type" value="Genomic_DNA"/>
</dbReference>
<evidence type="ECO:0000256" key="1">
    <source>
        <dbReference type="ARBA" id="ARBA00007626"/>
    </source>
</evidence>
<accession>A0A6V7P6U0</accession>
<evidence type="ECO:0000256" key="5">
    <source>
        <dbReference type="SAM" id="MobiDB-lite"/>
    </source>
</evidence>
<dbReference type="PANTHER" id="PTHR47447:SF23">
    <property type="entry name" value="PENTACOTRIPEPTIDE-REPEAT REGION OF PRORP DOMAIN-CONTAINING PROTEIN"/>
    <property type="match status" value="1"/>
</dbReference>
<keyword evidence="3" id="KW-0809">Transit peptide</keyword>
<dbReference type="AlphaFoldDB" id="A0A6V7P6U0"/>
<evidence type="ECO:0000256" key="3">
    <source>
        <dbReference type="ARBA" id="ARBA00022946"/>
    </source>
</evidence>
<protein>
    <recommendedName>
        <fullName evidence="7">Pentatricopeptide repeat-containing protein</fullName>
    </recommendedName>
</protein>
<evidence type="ECO:0000256" key="4">
    <source>
        <dbReference type="PROSITE-ProRule" id="PRU00708"/>
    </source>
</evidence>
<dbReference type="Gene3D" id="1.25.40.10">
    <property type="entry name" value="Tetratricopeptide repeat domain"/>
    <property type="match status" value="1"/>
</dbReference>
<gene>
    <name evidence="6" type="ORF">CB5_LOCUS9605</name>
</gene>
<reference evidence="6" key="1">
    <citation type="submission" date="2020-07" db="EMBL/GenBank/DDBJ databases">
        <authorList>
            <person name="Lin J."/>
        </authorList>
    </citation>
    <scope>NUCLEOTIDE SEQUENCE</scope>
</reference>
<proteinExistence type="inferred from homology"/>
<evidence type="ECO:0000313" key="6">
    <source>
        <dbReference type="EMBL" id="CAD1826394.1"/>
    </source>
</evidence>